<keyword evidence="2" id="KW-0902">Two-component regulatory system</keyword>
<feature type="modified residue" description="4-aspartylphosphate" evidence="6">
    <location>
        <position position="53"/>
    </location>
</feature>
<evidence type="ECO:0000259" key="7">
    <source>
        <dbReference type="PROSITE" id="PS50110"/>
    </source>
</evidence>
<proteinExistence type="predicted"/>
<dbReference type="Gene3D" id="3.40.50.2300">
    <property type="match status" value="1"/>
</dbReference>
<evidence type="ECO:0000256" key="3">
    <source>
        <dbReference type="ARBA" id="ARBA00023015"/>
    </source>
</evidence>
<feature type="domain" description="Response regulatory" evidence="7">
    <location>
        <begin position="4"/>
        <end position="123"/>
    </location>
</feature>
<dbReference type="GO" id="GO:0000160">
    <property type="term" value="P:phosphorelay signal transduction system"/>
    <property type="evidence" value="ECO:0007669"/>
    <property type="project" value="UniProtKB-KW"/>
</dbReference>
<accession>A0A833GYG9</accession>
<evidence type="ECO:0000256" key="6">
    <source>
        <dbReference type="PROSITE-ProRule" id="PRU00169"/>
    </source>
</evidence>
<dbReference type="FunFam" id="3.40.50.2300:FF:000001">
    <property type="entry name" value="DNA-binding response regulator PhoB"/>
    <property type="match status" value="1"/>
</dbReference>
<dbReference type="EMBL" id="WBUI01000024">
    <property type="protein sequence ID" value="KAB2929979.1"/>
    <property type="molecule type" value="Genomic_DNA"/>
</dbReference>
<dbReference type="InterPro" id="IPR001789">
    <property type="entry name" value="Sig_transdc_resp-reg_receiver"/>
</dbReference>
<dbReference type="InterPro" id="IPR050595">
    <property type="entry name" value="Bact_response_regulator"/>
</dbReference>
<dbReference type="AlphaFoldDB" id="A0A833GYG9"/>
<keyword evidence="4" id="KW-0238">DNA-binding</keyword>
<gene>
    <name evidence="8" type="ORF">F9K24_18275</name>
</gene>
<comment type="caution">
    <text evidence="8">The sequence shown here is derived from an EMBL/GenBank/DDBJ whole genome shotgun (WGS) entry which is preliminary data.</text>
</comment>
<dbReference type="PROSITE" id="PS50110">
    <property type="entry name" value="RESPONSE_REGULATORY"/>
    <property type="match status" value="1"/>
</dbReference>
<keyword evidence="3" id="KW-0805">Transcription regulation</keyword>
<dbReference type="GO" id="GO:0003677">
    <property type="term" value="F:DNA binding"/>
    <property type="evidence" value="ECO:0007669"/>
    <property type="project" value="UniProtKB-KW"/>
</dbReference>
<dbReference type="Proteomes" id="UP000460298">
    <property type="component" value="Unassembled WGS sequence"/>
</dbReference>
<organism evidence="8 9">
    <name type="scientific">Leptonema illini</name>
    <dbReference type="NCBI Taxonomy" id="183"/>
    <lineage>
        <taxon>Bacteria</taxon>
        <taxon>Pseudomonadati</taxon>
        <taxon>Spirochaetota</taxon>
        <taxon>Spirochaetia</taxon>
        <taxon>Leptospirales</taxon>
        <taxon>Leptospiraceae</taxon>
        <taxon>Leptonema</taxon>
    </lineage>
</organism>
<evidence type="ECO:0000313" key="9">
    <source>
        <dbReference type="Proteomes" id="UP000460298"/>
    </source>
</evidence>
<dbReference type="SUPFAM" id="SSF52172">
    <property type="entry name" value="CheY-like"/>
    <property type="match status" value="1"/>
</dbReference>
<dbReference type="OrthoDB" id="9797769at2"/>
<reference evidence="8 9" key="1">
    <citation type="submission" date="2019-10" db="EMBL/GenBank/DDBJ databases">
        <title>Extracellular Electron Transfer in a Candidatus Methanoperedens spp. Enrichment Culture.</title>
        <authorList>
            <person name="Berger S."/>
            <person name="Rangel Shaw D."/>
            <person name="Berben T."/>
            <person name="In 'T Zandt M."/>
            <person name="Frank J."/>
            <person name="Reimann J."/>
            <person name="Jetten M.S.M."/>
            <person name="Welte C.U."/>
        </authorList>
    </citation>
    <scope>NUCLEOTIDE SEQUENCE [LARGE SCALE GENOMIC DNA]</scope>
    <source>
        <strain evidence="8">SB12</strain>
    </source>
</reference>
<dbReference type="InterPro" id="IPR011006">
    <property type="entry name" value="CheY-like_superfamily"/>
</dbReference>
<name>A0A833GYG9_9LEPT</name>
<evidence type="ECO:0000313" key="8">
    <source>
        <dbReference type="EMBL" id="KAB2929979.1"/>
    </source>
</evidence>
<sequence length="125" mass="13825">MAKRILIVDDSASIRQLVSISLKAAGYETETAENGKQALAKLSTGKFNLIICDVNMPEMNGLEFLTAIKNDPQYEEARFIPVIMLTTESSEDMKMKGQMQGAKAWIVKPFAPELMLKAVSKLCPE</sequence>
<dbReference type="Pfam" id="PF00072">
    <property type="entry name" value="Response_reg"/>
    <property type="match status" value="1"/>
</dbReference>
<evidence type="ECO:0000256" key="1">
    <source>
        <dbReference type="ARBA" id="ARBA00022553"/>
    </source>
</evidence>
<dbReference type="PANTHER" id="PTHR44591">
    <property type="entry name" value="STRESS RESPONSE REGULATOR PROTEIN 1"/>
    <property type="match status" value="1"/>
</dbReference>
<dbReference type="SMART" id="SM00448">
    <property type="entry name" value="REC"/>
    <property type="match status" value="1"/>
</dbReference>
<dbReference type="RefSeq" id="WP_002770744.1">
    <property type="nucleotide sequence ID" value="NZ_JQDG01000074.1"/>
</dbReference>
<protein>
    <submittedName>
        <fullName evidence="8">Response regulator</fullName>
    </submittedName>
</protein>
<dbReference type="PANTHER" id="PTHR44591:SF25">
    <property type="entry name" value="CHEMOTAXIS TWO-COMPONENT RESPONSE REGULATOR"/>
    <property type="match status" value="1"/>
</dbReference>
<keyword evidence="5" id="KW-0804">Transcription</keyword>
<evidence type="ECO:0000256" key="4">
    <source>
        <dbReference type="ARBA" id="ARBA00023125"/>
    </source>
</evidence>
<evidence type="ECO:0000256" key="2">
    <source>
        <dbReference type="ARBA" id="ARBA00023012"/>
    </source>
</evidence>
<evidence type="ECO:0000256" key="5">
    <source>
        <dbReference type="ARBA" id="ARBA00023163"/>
    </source>
</evidence>
<keyword evidence="1 6" id="KW-0597">Phosphoprotein</keyword>